<reference evidence="2 3" key="1">
    <citation type="journal article" date="2023" name="Sci. Data">
        <title>Genome assembly of the Korean intertidal mud-creeper Batillaria attramentaria.</title>
        <authorList>
            <person name="Patra A.K."/>
            <person name="Ho P.T."/>
            <person name="Jun S."/>
            <person name="Lee S.J."/>
            <person name="Kim Y."/>
            <person name="Won Y.J."/>
        </authorList>
    </citation>
    <scope>NUCLEOTIDE SEQUENCE [LARGE SCALE GENOMIC DNA]</scope>
    <source>
        <strain evidence="2">Wonlab-2016</strain>
    </source>
</reference>
<proteinExistence type="predicted"/>
<feature type="region of interest" description="Disordered" evidence="1">
    <location>
        <begin position="8"/>
        <end position="31"/>
    </location>
</feature>
<keyword evidence="3" id="KW-1185">Reference proteome</keyword>
<name>A0ABD0JNR3_9CAEN</name>
<evidence type="ECO:0000313" key="2">
    <source>
        <dbReference type="EMBL" id="KAK7476087.1"/>
    </source>
</evidence>
<sequence length="169" mass="18937">MKLLIQIISDPDKLSSESPETNRNNQQEDWRVKTTHKSYYYTSMAKDRSSTCSSNMSESIPPHSVPPSLPPNPLPPSLSAKCGVKRGSGGSFENHFLFNSLFLYCQLCGVLSCKKAALCQIKLGLCPMRFPLSRYTRNSSRAEDKNHVNAVFQSSSRGNYRPVMLKVED</sequence>
<dbReference type="EMBL" id="JACVVK020000386">
    <property type="protein sequence ID" value="KAK7476087.1"/>
    <property type="molecule type" value="Genomic_DNA"/>
</dbReference>
<accession>A0ABD0JNR3</accession>
<feature type="region of interest" description="Disordered" evidence="1">
    <location>
        <begin position="50"/>
        <end position="72"/>
    </location>
</feature>
<organism evidence="2 3">
    <name type="scientific">Batillaria attramentaria</name>
    <dbReference type="NCBI Taxonomy" id="370345"/>
    <lineage>
        <taxon>Eukaryota</taxon>
        <taxon>Metazoa</taxon>
        <taxon>Spiralia</taxon>
        <taxon>Lophotrochozoa</taxon>
        <taxon>Mollusca</taxon>
        <taxon>Gastropoda</taxon>
        <taxon>Caenogastropoda</taxon>
        <taxon>Sorbeoconcha</taxon>
        <taxon>Cerithioidea</taxon>
        <taxon>Batillariidae</taxon>
        <taxon>Batillaria</taxon>
    </lineage>
</organism>
<evidence type="ECO:0000256" key="1">
    <source>
        <dbReference type="SAM" id="MobiDB-lite"/>
    </source>
</evidence>
<dbReference type="Proteomes" id="UP001519460">
    <property type="component" value="Unassembled WGS sequence"/>
</dbReference>
<evidence type="ECO:0000313" key="3">
    <source>
        <dbReference type="Proteomes" id="UP001519460"/>
    </source>
</evidence>
<protein>
    <submittedName>
        <fullName evidence="2">Uncharacterized protein</fullName>
    </submittedName>
</protein>
<feature type="compositionally biased region" description="Pro residues" evidence="1">
    <location>
        <begin position="63"/>
        <end position="72"/>
    </location>
</feature>
<comment type="caution">
    <text evidence="2">The sequence shown here is derived from an EMBL/GenBank/DDBJ whole genome shotgun (WGS) entry which is preliminary data.</text>
</comment>
<dbReference type="AlphaFoldDB" id="A0ABD0JNR3"/>
<gene>
    <name evidence="2" type="ORF">BaRGS_00032714</name>
</gene>
<feature type="compositionally biased region" description="Polar residues" evidence="1">
    <location>
        <begin position="16"/>
        <end position="25"/>
    </location>
</feature>